<accession>A0AAD5SUL9</accession>
<proteinExistence type="predicted"/>
<evidence type="ECO:0000313" key="1">
    <source>
        <dbReference type="EMBL" id="KAJ3110646.1"/>
    </source>
</evidence>
<gene>
    <name evidence="1" type="ORF">HK100_002966</name>
</gene>
<keyword evidence="2" id="KW-1185">Reference proteome</keyword>
<dbReference type="EMBL" id="JADGJH010001707">
    <property type="protein sequence ID" value="KAJ3110646.1"/>
    <property type="molecule type" value="Genomic_DNA"/>
</dbReference>
<reference evidence="1" key="1">
    <citation type="submission" date="2020-05" db="EMBL/GenBank/DDBJ databases">
        <title>Phylogenomic resolution of chytrid fungi.</title>
        <authorList>
            <person name="Stajich J.E."/>
            <person name="Amses K."/>
            <person name="Simmons R."/>
            <person name="Seto K."/>
            <person name="Myers J."/>
            <person name="Bonds A."/>
            <person name="Quandt C.A."/>
            <person name="Barry K."/>
            <person name="Liu P."/>
            <person name="Grigoriev I."/>
            <person name="Longcore J.E."/>
            <person name="James T.Y."/>
        </authorList>
    </citation>
    <scope>NUCLEOTIDE SEQUENCE</scope>
    <source>
        <strain evidence="1">JEL0513</strain>
    </source>
</reference>
<evidence type="ECO:0000313" key="2">
    <source>
        <dbReference type="Proteomes" id="UP001211907"/>
    </source>
</evidence>
<name>A0AAD5SUL9_9FUNG</name>
<sequence length="173" mass="19375">MNTVDMNSVNKQPLVRVIPGFRFPILPKPGATLSAVLSAYCSDSPTSSKQSLTHSQHQQHPAHCQTAGAFRHLHSQLHAHHPQYSDVSLAGNRPISDVSTPLHKMTGLQFDHVAASELAFGGSRRSALKRKMADDDCFSQHQHEQFEEMEFNKLQKFNTQMDNSVYEYYPSGI</sequence>
<dbReference type="AlphaFoldDB" id="A0AAD5SUL9"/>
<comment type="caution">
    <text evidence="1">The sequence shown here is derived from an EMBL/GenBank/DDBJ whole genome shotgun (WGS) entry which is preliminary data.</text>
</comment>
<protein>
    <submittedName>
        <fullName evidence="1">Uncharacterized protein</fullName>
    </submittedName>
</protein>
<organism evidence="1 2">
    <name type="scientific">Physocladia obscura</name>
    <dbReference type="NCBI Taxonomy" id="109957"/>
    <lineage>
        <taxon>Eukaryota</taxon>
        <taxon>Fungi</taxon>
        <taxon>Fungi incertae sedis</taxon>
        <taxon>Chytridiomycota</taxon>
        <taxon>Chytridiomycota incertae sedis</taxon>
        <taxon>Chytridiomycetes</taxon>
        <taxon>Chytridiales</taxon>
        <taxon>Chytriomycetaceae</taxon>
        <taxon>Physocladia</taxon>
    </lineage>
</organism>
<dbReference type="Proteomes" id="UP001211907">
    <property type="component" value="Unassembled WGS sequence"/>
</dbReference>